<dbReference type="AlphaFoldDB" id="A0A9P6ARN8"/>
<dbReference type="EMBL" id="MU129012">
    <property type="protein sequence ID" value="KAF9510678.1"/>
    <property type="molecule type" value="Genomic_DNA"/>
</dbReference>
<accession>A0A9P6ARN8</accession>
<comment type="caution">
    <text evidence="3">The sequence shown here is derived from an EMBL/GenBank/DDBJ whole genome shotgun (WGS) entry which is preliminary data.</text>
</comment>
<evidence type="ECO:0000313" key="4">
    <source>
        <dbReference type="Proteomes" id="UP000886523"/>
    </source>
</evidence>
<evidence type="ECO:0000256" key="2">
    <source>
        <dbReference type="SAM" id="Phobius"/>
    </source>
</evidence>
<keyword evidence="2" id="KW-0812">Transmembrane</keyword>
<organism evidence="3 4">
    <name type="scientific">Hydnum rufescens UP504</name>
    <dbReference type="NCBI Taxonomy" id="1448309"/>
    <lineage>
        <taxon>Eukaryota</taxon>
        <taxon>Fungi</taxon>
        <taxon>Dikarya</taxon>
        <taxon>Basidiomycota</taxon>
        <taxon>Agaricomycotina</taxon>
        <taxon>Agaricomycetes</taxon>
        <taxon>Cantharellales</taxon>
        <taxon>Hydnaceae</taxon>
        <taxon>Hydnum</taxon>
    </lineage>
</organism>
<evidence type="ECO:0000313" key="3">
    <source>
        <dbReference type="EMBL" id="KAF9510678.1"/>
    </source>
</evidence>
<keyword evidence="2" id="KW-1133">Transmembrane helix</keyword>
<dbReference type="Proteomes" id="UP000886523">
    <property type="component" value="Unassembled WGS sequence"/>
</dbReference>
<keyword evidence="2" id="KW-0472">Membrane</keyword>
<reference evidence="3" key="1">
    <citation type="journal article" date="2020" name="Nat. Commun.">
        <title>Large-scale genome sequencing of mycorrhizal fungi provides insights into the early evolution of symbiotic traits.</title>
        <authorList>
            <person name="Miyauchi S."/>
            <person name="Kiss E."/>
            <person name="Kuo A."/>
            <person name="Drula E."/>
            <person name="Kohler A."/>
            <person name="Sanchez-Garcia M."/>
            <person name="Morin E."/>
            <person name="Andreopoulos B."/>
            <person name="Barry K.W."/>
            <person name="Bonito G."/>
            <person name="Buee M."/>
            <person name="Carver A."/>
            <person name="Chen C."/>
            <person name="Cichocki N."/>
            <person name="Clum A."/>
            <person name="Culley D."/>
            <person name="Crous P.W."/>
            <person name="Fauchery L."/>
            <person name="Girlanda M."/>
            <person name="Hayes R.D."/>
            <person name="Keri Z."/>
            <person name="LaButti K."/>
            <person name="Lipzen A."/>
            <person name="Lombard V."/>
            <person name="Magnuson J."/>
            <person name="Maillard F."/>
            <person name="Murat C."/>
            <person name="Nolan M."/>
            <person name="Ohm R.A."/>
            <person name="Pangilinan J."/>
            <person name="Pereira M.F."/>
            <person name="Perotto S."/>
            <person name="Peter M."/>
            <person name="Pfister S."/>
            <person name="Riley R."/>
            <person name="Sitrit Y."/>
            <person name="Stielow J.B."/>
            <person name="Szollosi G."/>
            <person name="Zifcakova L."/>
            <person name="Stursova M."/>
            <person name="Spatafora J.W."/>
            <person name="Tedersoo L."/>
            <person name="Vaario L.M."/>
            <person name="Yamada A."/>
            <person name="Yan M."/>
            <person name="Wang P."/>
            <person name="Xu J."/>
            <person name="Bruns T."/>
            <person name="Baldrian P."/>
            <person name="Vilgalys R."/>
            <person name="Dunand C."/>
            <person name="Henrissat B."/>
            <person name="Grigoriev I.V."/>
            <person name="Hibbett D."/>
            <person name="Nagy L.G."/>
            <person name="Martin F.M."/>
        </authorList>
    </citation>
    <scope>NUCLEOTIDE SEQUENCE</scope>
    <source>
        <strain evidence="3">UP504</strain>
    </source>
</reference>
<proteinExistence type="predicted"/>
<name>A0A9P6ARN8_9AGAM</name>
<sequence>MVSLLHNSSLPTVIASGNEHLQRIQATHTHVSYDGLTLGVDYVQEGHHSSSPGIPLIALGNPQDQNSATRESIGGSPSRPLHPGLDQPSQSQKRMHWLFNGHQPYIIAYATTTALLALFHLLLIGLWSHHLFERTLFNIARLGQYKPLHQTWPFNIAKLLLPSMMLWVVG</sequence>
<protein>
    <submittedName>
        <fullName evidence="3">Uncharacterized protein</fullName>
    </submittedName>
</protein>
<gene>
    <name evidence="3" type="ORF">BS47DRAFT_50363</name>
</gene>
<evidence type="ECO:0000256" key="1">
    <source>
        <dbReference type="SAM" id="MobiDB-lite"/>
    </source>
</evidence>
<feature type="transmembrane region" description="Helical" evidence="2">
    <location>
        <begin position="105"/>
        <end position="132"/>
    </location>
</feature>
<feature type="region of interest" description="Disordered" evidence="1">
    <location>
        <begin position="47"/>
        <end position="89"/>
    </location>
</feature>
<keyword evidence="4" id="KW-1185">Reference proteome</keyword>